<dbReference type="RefSeq" id="WP_157980574.1">
    <property type="nucleotide sequence ID" value="NZ_JAAVUN010000002.1"/>
</dbReference>
<evidence type="ECO:0000256" key="2">
    <source>
        <dbReference type="SAM" id="Phobius"/>
    </source>
</evidence>
<keyword evidence="2" id="KW-0472">Membrane</keyword>
<evidence type="ECO:0000256" key="1">
    <source>
        <dbReference type="SAM" id="MobiDB-lite"/>
    </source>
</evidence>
<accession>A0A846TST8</accession>
<dbReference type="AlphaFoldDB" id="A0A846TST8"/>
<gene>
    <name evidence="3" type="ORF">GTW58_02530</name>
</gene>
<comment type="caution">
    <text evidence="3">The sequence shown here is derived from an EMBL/GenBank/DDBJ whole genome shotgun (WGS) entry which is preliminary data.</text>
</comment>
<feature type="region of interest" description="Disordered" evidence="1">
    <location>
        <begin position="128"/>
        <end position="174"/>
    </location>
</feature>
<keyword evidence="4" id="KW-1185">Reference proteome</keyword>
<keyword evidence="2" id="KW-0812">Transmembrane</keyword>
<protein>
    <submittedName>
        <fullName evidence="3">DUF3099 domain-containing protein</fullName>
    </submittedName>
</protein>
<name>A0A846TST8_9MICC</name>
<reference evidence="3 4" key="1">
    <citation type="submission" date="2020-02" db="EMBL/GenBank/DDBJ databases">
        <authorList>
            <person name="Sun Q."/>
        </authorList>
    </citation>
    <scope>NUCLEOTIDE SEQUENCE [LARGE SCALE GENOMIC DNA]</scope>
    <source>
        <strain evidence="3 4">YIM 13062</strain>
    </source>
</reference>
<organism evidence="3 4">
    <name type="scientific">Kocuria subflava</name>
    <dbReference type="NCBI Taxonomy" id="1736139"/>
    <lineage>
        <taxon>Bacteria</taxon>
        <taxon>Bacillati</taxon>
        <taxon>Actinomycetota</taxon>
        <taxon>Actinomycetes</taxon>
        <taxon>Micrococcales</taxon>
        <taxon>Micrococcaceae</taxon>
        <taxon>Kocuria</taxon>
    </lineage>
</organism>
<dbReference type="Pfam" id="PF11298">
    <property type="entry name" value="DUF3099"/>
    <property type="match status" value="1"/>
</dbReference>
<sequence length="174" mass="19319">MAKRYLTPADMAQLQDRPGPPHSPTPSSSSVSAPRRGRERDTVHSITATPEALSVNMGRRMKVYGVQMLLRVACFFGFVLIDNIWWRIACVVGMVVLPWSAVLLANAGADKSERSSQYMSPEHHLELSTVPHTSHDDDAAASREGHFHREGQTGVEPDRTDVVRDRTVVEGEWS</sequence>
<feature type="region of interest" description="Disordered" evidence="1">
    <location>
        <begin position="1"/>
        <end position="47"/>
    </location>
</feature>
<dbReference type="EMBL" id="JAAVUN010000002">
    <property type="protein sequence ID" value="NKE08842.1"/>
    <property type="molecule type" value="Genomic_DNA"/>
</dbReference>
<feature type="compositionally biased region" description="Low complexity" evidence="1">
    <location>
        <begin position="25"/>
        <end position="34"/>
    </location>
</feature>
<keyword evidence="2" id="KW-1133">Transmembrane helix</keyword>
<evidence type="ECO:0000313" key="3">
    <source>
        <dbReference type="EMBL" id="NKE08842.1"/>
    </source>
</evidence>
<proteinExistence type="predicted"/>
<dbReference type="Proteomes" id="UP000521379">
    <property type="component" value="Unassembled WGS sequence"/>
</dbReference>
<feature type="transmembrane region" description="Helical" evidence="2">
    <location>
        <begin position="63"/>
        <end position="80"/>
    </location>
</feature>
<dbReference type="InterPro" id="IPR021449">
    <property type="entry name" value="DUF3099"/>
</dbReference>
<evidence type="ECO:0000313" key="4">
    <source>
        <dbReference type="Proteomes" id="UP000521379"/>
    </source>
</evidence>
<feature type="transmembrane region" description="Helical" evidence="2">
    <location>
        <begin position="86"/>
        <end position="109"/>
    </location>
</feature>
<feature type="compositionally biased region" description="Basic and acidic residues" evidence="1">
    <location>
        <begin position="133"/>
        <end position="174"/>
    </location>
</feature>